<accession>A0AAP9J2B3</accession>
<dbReference type="SUPFAM" id="SSF51261">
    <property type="entry name" value="Duplicated hybrid motif"/>
    <property type="match status" value="1"/>
</dbReference>
<dbReference type="Proteomes" id="UP000315377">
    <property type="component" value="Chromosome"/>
</dbReference>
<dbReference type="EMBL" id="CP041405">
    <property type="protein sequence ID" value="QDM43883.1"/>
    <property type="molecule type" value="Genomic_DNA"/>
</dbReference>
<dbReference type="InterPro" id="IPR050570">
    <property type="entry name" value="Cell_wall_metabolism_enzyme"/>
</dbReference>
<evidence type="ECO:0000313" key="3">
    <source>
        <dbReference type="Proteomes" id="UP000315377"/>
    </source>
</evidence>
<dbReference type="PANTHER" id="PTHR21666">
    <property type="entry name" value="PEPTIDASE-RELATED"/>
    <property type="match status" value="1"/>
</dbReference>
<dbReference type="CDD" id="cd12797">
    <property type="entry name" value="M23_peptidase"/>
    <property type="match status" value="1"/>
</dbReference>
<dbReference type="AlphaFoldDB" id="A0AAP9J2B3"/>
<feature type="domain" description="M23ase beta-sheet core" evidence="1">
    <location>
        <begin position="62"/>
        <end position="164"/>
    </location>
</feature>
<name>A0AAP9J2B3_PANTH</name>
<evidence type="ECO:0000259" key="1">
    <source>
        <dbReference type="Pfam" id="PF01551"/>
    </source>
</evidence>
<dbReference type="PANTHER" id="PTHR21666:SF270">
    <property type="entry name" value="MUREIN HYDROLASE ACTIVATOR ENVC"/>
    <property type="match status" value="1"/>
</dbReference>
<organism evidence="2 3">
    <name type="scientific">Paenibacillus thiaminolyticus</name>
    <name type="common">Bacillus thiaminolyticus</name>
    <dbReference type="NCBI Taxonomy" id="49283"/>
    <lineage>
        <taxon>Bacteria</taxon>
        <taxon>Bacillati</taxon>
        <taxon>Bacillota</taxon>
        <taxon>Bacilli</taxon>
        <taxon>Bacillales</taxon>
        <taxon>Paenibacillaceae</taxon>
        <taxon>Paenibacillus</taxon>
    </lineage>
</organism>
<dbReference type="InterPro" id="IPR016047">
    <property type="entry name" value="M23ase_b-sheet_dom"/>
</dbReference>
<protein>
    <submittedName>
        <fullName evidence="2">M23 family metallopeptidase</fullName>
    </submittedName>
</protein>
<dbReference type="InterPro" id="IPR011055">
    <property type="entry name" value="Dup_hybrid_motif"/>
</dbReference>
<evidence type="ECO:0000313" key="2">
    <source>
        <dbReference type="EMBL" id="QDM43883.1"/>
    </source>
</evidence>
<proteinExistence type="predicted"/>
<gene>
    <name evidence="2" type="ORF">FLT43_10485</name>
</gene>
<reference evidence="2 3" key="1">
    <citation type="submission" date="2019-07" db="EMBL/GenBank/DDBJ databases">
        <title>Paenibacillus thiaminolyticus NRRL B-4156.</title>
        <authorList>
            <person name="Hehnly C."/>
            <person name="Zhang L."/>
        </authorList>
    </citation>
    <scope>NUCLEOTIDE SEQUENCE [LARGE SCALE GENOMIC DNA]</scope>
    <source>
        <strain evidence="2 3">NRRL B-4156</strain>
    </source>
</reference>
<dbReference type="Gene3D" id="2.70.70.10">
    <property type="entry name" value="Glucose Permease (Domain IIA)"/>
    <property type="match status" value="1"/>
</dbReference>
<dbReference type="GO" id="GO:0004222">
    <property type="term" value="F:metalloendopeptidase activity"/>
    <property type="evidence" value="ECO:0007669"/>
    <property type="project" value="TreeGrafter"/>
</dbReference>
<sequence length="229" mass="24968">MLWLECIYLKKGMIGVMKRLVTMLSVVALCIASLSTIASANSKYTWPVPDSTRITQGFKGNTHKGIDIGAKTAGVAGNRIVAYYDGTVSRSGWSDSYGWVVYVHHVINSANYQSRYAHMNKTPAVSTNQKVGKGATLGYMGKTGDATGVHLHFETRKCTGACKTDNSSNPVNPITNFFPEHAGKVPKSIELGETDPEKIDDVLDDIFYSVEEILNMTADERLSKGIPLD</sequence>
<dbReference type="Pfam" id="PF01551">
    <property type="entry name" value="Peptidase_M23"/>
    <property type="match status" value="1"/>
</dbReference>